<dbReference type="Proteomes" id="UP000887013">
    <property type="component" value="Unassembled WGS sequence"/>
</dbReference>
<organism evidence="1 2">
    <name type="scientific">Nephila pilipes</name>
    <name type="common">Giant wood spider</name>
    <name type="synonym">Nephila maculata</name>
    <dbReference type="NCBI Taxonomy" id="299642"/>
    <lineage>
        <taxon>Eukaryota</taxon>
        <taxon>Metazoa</taxon>
        <taxon>Ecdysozoa</taxon>
        <taxon>Arthropoda</taxon>
        <taxon>Chelicerata</taxon>
        <taxon>Arachnida</taxon>
        <taxon>Araneae</taxon>
        <taxon>Araneomorphae</taxon>
        <taxon>Entelegynae</taxon>
        <taxon>Araneoidea</taxon>
        <taxon>Nephilidae</taxon>
        <taxon>Nephila</taxon>
    </lineage>
</organism>
<reference evidence="1" key="1">
    <citation type="submission" date="2020-08" db="EMBL/GenBank/DDBJ databases">
        <title>Multicomponent nature underlies the extraordinary mechanical properties of spider dragline silk.</title>
        <authorList>
            <person name="Kono N."/>
            <person name="Nakamura H."/>
            <person name="Mori M."/>
            <person name="Yoshida Y."/>
            <person name="Ohtoshi R."/>
            <person name="Malay A.D."/>
            <person name="Moran D.A.P."/>
            <person name="Tomita M."/>
            <person name="Numata K."/>
            <person name="Arakawa K."/>
        </authorList>
    </citation>
    <scope>NUCLEOTIDE SEQUENCE</scope>
</reference>
<evidence type="ECO:0000313" key="1">
    <source>
        <dbReference type="EMBL" id="GFS63583.1"/>
    </source>
</evidence>
<name>A0A8X6MLN1_NEPPI</name>
<gene>
    <name evidence="1" type="ORF">NPIL_48511</name>
</gene>
<comment type="caution">
    <text evidence="1">The sequence shown here is derived from an EMBL/GenBank/DDBJ whole genome shotgun (WGS) entry which is preliminary data.</text>
</comment>
<protein>
    <submittedName>
        <fullName evidence="1">Uncharacterized protein</fullName>
    </submittedName>
</protein>
<accession>A0A8X6MLN1</accession>
<proteinExistence type="predicted"/>
<sequence length="76" mass="8731">MRSKCGRLYCKTGPTAVFSVPPMQHEAQNRLMPQVYPALRAIISFSERYKRLLDLPEASVTPTTEDYGSMRTSMRY</sequence>
<keyword evidence="2" id="KW-1185">Reference proteome</keyword>
<dbReference type="AlphaFoldDB" id="A0A8X6MLN1"/>
<dbReference type="EMBL" id="BMAW01047970">
    <property type="protein sequence ID" value="GFS63583.1"/>
    <property type="molecule type" value="Genomic_DNA"/>
</dbReference>
<evidence type="ECO:0000313" key="2">
    <source>
        <dbReference type="Proteomes" id="UP000887013"/>
    </source>
</evidence>